<reference evidence="2 3" key="1">
    <citation type="journal article" date="2015" name="Genome Announc.">
        <title>Draft Genome Sequence and Gene Annotation of the Entomopathogenic Fungus Verticillium hemipterigenum.</title>
        <authorList>
            <person name="Horn F."/>
            <person name="Habel A."/>
            <person name="Scharf D.H."/>
            <person name="Dworschak J."/>
            <person name="Brakhage A.A."/>
            <person name="Guthke R."/>
            <person name="Hertweck C."/>
            <person name="Linde J."/>
        </authorList>
    </citation>
    <scope>NUCLEOTIDE SEQUENCE [LARGE SCALE GENOMIC DNA]</scope>
</reference>
<dbReference type="EMBL" id="CDHN01000001">
    <property type="protein sequence ID" value="CEJ82776.1"/>
    <property type="molecule type" value="Genomic_DNA"/>
</dbReference>
<dbReference type="InterPro" id="IPR052523">
    <property type="entry name" value="Trichothecene_AcTrans"/>
</dbReference>
<evidence type="ECO:0000313" key="3">
    <source>
        <dbReference type="Proteomes" id="UP000039046"/>
    </source>
</evidence>
<dbReference type="OrthoDB" id="61113at2759"/>
<dbReference type="InterPro" id="IPR016181">
    <property type="entry name" value="Acyl_CoA_acyltransferase"/>
</dbReference>
<accession>A0A0A1SWV2</accession>
<sequence length="234" mass="26466">MVQYTLEPCTLADAPALARNNMPAFWQDKTWALTWKHTTLEEHIKVQGVRYARRLLADHKIQRHMKAVDEAGNVVGYARWLIPAERAKDDAGNLVWPEFLGPTVTDKENAEIEKAVEATSFNPGSDTDAIDEKIQGLNKEVKASLTTPYINLDYLAIHPDQQGKGIGTLLLKKVMECAADLKLDMYILACKPGFRLYEKMGFTVLRELVQDDSMFGGDGKYTMRYLLWTYHDAA</sequence>
<feature type="domain" description="N-acetyltransferase" evidence="1">
    <location>
        <begin position="4"/>
        <end position="228"/>
    </location>
</feature>
<name>A0A0A1SWV2_9HYPO</name>
<dbReference type="HOGENOM" id="CLU_060131_5_0_1"/>
<dbReference type="Proteomes" id="UP000039046">
    <property type="component" value="Unassembled WGS sequence"/>
</dbReference>
<dbReference type="InterPro" id="IPR000182">
    <property type="entry name" value="GNAT_dom"/>
</dbReference>
<evidence type="ECO:0000259" key="1">
    <source>
        <dbReference type="PROSITE" id="PS51186"/>
    </source>
</evidence>
<dbReference type="Gene3D" id="3.40.630.30">
    <property type="match status" value="1"/>
</dbReference>
<dbReference type="CDD" id="cd04301">
    <property type="entry name" value="NAT_SF"/>
    <property type="match status" value="1"/>
</dbReference>
<organism evidence="2 3">
    <name type="scientific">[Torrubiella] hemipterigena</name>
    <dbReference type="NCBI Taxonomy" id="1531966"/>
    <lineage>
        <taxon>Eukaryota</taxon>
        <taxon>Fungi</taxon>
        <taxon>Dikarya</taxon>
        <taxon>Ascomycota</taxon>
        <taxon>Pezizomycotina</taxon>
        <taxon>Sordariomycetes</taxon>
        <taxon>Hypocreomycetidae</taxon>
        <taxon>Hypocreales</taxon>
        <taxon>Clavicipitaceae</taxon>
        <taxon>Clavicipitaceae incertae sedis</taxon>
        <taxon>'Torrubiella' clade</taxon>
    </lineage>
</organism>
<dbReference type="PANTHER" id="PTHR42791:SF2">
    <property type="entry name" value="N-ACETYLTRANSFERASE DOMAIN-CONTAINING PROTEIN"/>
    <property type="match status" value="1"/>
</dbReference>
<dbReference type="AlphaFoldDB" id="A0A0A1SWV2"/>
<protein>
    <recommendedName>
        <fullName evidence="1">N-acetyltransferase domain-containing protein</fullName>
    </recommendedName>
</protein>
<gene>
    <name evidence="2" type="ORF">VHEMI02824</name>
</gene>
<dbReference type="Pfam" id="PF13508">
    <property type="entry name" value="Acetyltransf_7"/>
    <property type="match status" value="1"/>
</dbReference>
<dbReference type="PROSITE" id="PS51186">
    <property type="entry name" value="GNAT"/>
    <property type="match status" value="1"/>
</dbReference>
<keyword evidence="3" id="KW-1185">Reference proteome</keyword>
<dbReference type="SUPFAM" id="SSF55729">
    <property type="entry name" value="Acyl-CoA N-acyltransferases (Nat)"/>
    <property type="match status" value="1"/>
</dbReference>
<dbReference type="GO" id="GO:0016747">
    <property type="term" value="F:acyltransferase activity, transferring groups other than amino-acyl groups"/>
    <property type="evidence" value="ECO:0007669"/>
    <property type="project" value="InterPro"/>
</dbReference>
<proteinExistence type="predicted"/>
<dbReference type="STRING" id="1531966.A0A0A1SWV2"/>
<dbReference type="PANTHER" id="PTHR42791">
    <property type="entry name" value="GNAT FAMILY ACETYLTRANSFERASE"/>
    <property type="match status" value="1"/>
</dbReference>
<evidence type="ECO:0000313" key="2">
    <source>
        <dbReference type="EMBL" id="CEJ82776.1"/>
    </source>
</evidence>